<evidence type="ECO:0000313" key="2">
    <source>
        <dbReference type="EMBL" id="KAJ3832892.1"/>
    </source>
</evidence>
<evidence type="ECO:0000256" key="1">
    <source>
        <dbReference type="SAM" id="MobiDB-lite"/>
    </source>
</evidence>
<protein>
    <submittedName>
        <fullName evidence="2">Uncharacterized protein</fullName>
    </submittedName>
</protein>
<sequence length="335" mass="36903">MGNQANARRKTSGKRKSRQPVSSTHEHEDQNSSSSTSAVLSPPTTRPAPKPYHRGIPAYDRVHPAGHSLEAIDEDDTTAAAALMSLSNAAGVFQQATPVRSHATAAATSSVHHSRKAQTHSMPVPQPTIRYRAPNSPTLDTISILNSDDDVSFMDAIQTHGNADLDNEHYSNDQPTVYSQMKRKPTKAMDNSSESEGDNGASISHDVLPPLYLHTAICSEDDNEDPWKAHVKSVRQFKIPFEVPYRSSKRNLSTITSHTNFDTFMNELAAAMDTRVSLLRNISYLPSYKPKAKVHEGPNDILLECEQDWINLIQGPLEPFKALELPKPAKIPPKS</sequence>
<feature type="compositionally biased region" description="Low complexity" evidence="1">
    <location>
        <begin position="32"/>
        <end position="43"/>
    </location>
</feature>
<proteinExistence type="predicted"/>
<accession>A0AA38UBR0</accession>
<keyword evidence="3" id="KW-1185">Reference proteome</keyword>
<dbReference type="AlphaFoldDB" id="A0AA38UBR0"/>
<feature type="region of interest" description="Disordered" evidence="1">
    <location>
        <begin position="109"/>
        <end position="135"/>
    </location>
</feature>
<organism evidence="2 3">
    <name type="scientific">Lentinula raphanica</name>
    <dbReference type="NCBI Taxonomy" id="153919"/>
    <lineage>
        <taxon>Eukaryota</taxon>
        <taxon>Fungi</taxon>
        <taxon>Dikarya</taxon>
        <taxon>Basidiomycota</taxon>
        <taxon>Agaricomycotina</taxon>
        <taxon>Agaricomycetes</taxon>
        <taxon>Agaricomycetidae</taxon>
        <taxon>Agaricales</taxon>
        <taxon>Marasmiineae</taxon>
        <taxon>Omphalotaceae</taxon>
        <taxon>Lentinula</taxon>
    </lineage>
</organism>
<reference evidence="2" key="1">
    <citation type="submission" date="2022-08" db="EMBL/GenBank/DDBJ databases">
        <authorList>
            <consortium name="DOE Joint Genome Institute"/>
            <person name="Min B."/>
            <person name="Riley R."/>
            <person name="Sierra-Patev S."/>
            <person name="Naranjo-Ortiz M."/>
            <person name="Looney B."/>
            <person name="Konkel Z."/>
            <person name="Slot J.C."/>
            <person name="Sakamoto Y."/>
            <person name="Steenwyk J.L."/>
            <person name="Rokas A."/>
            <person name="Carro J."/>
            <person name="Camarero S."/>
            <person name="Ferreira P."/>
            <person name="Molpeceres G."/>
            <person name="Ruiz-Duenas F.J."/>
            <person name="Serrano A."/>
            <person name="Henrissat B."/>
            <person name="Drula E."/>
            <person name="Hughes K.W."/>
            <person name="Mata J.L."/>
            <person name="Ishikawa N.K."/>
            <person name="Vargas-Isla R."/>
            <person name="Ushijima S."/>
            <person name="Smith C.A."/>
            <person name="Ahrendt S."/>
            <person name="Andreopoulos W."/>
            <person name="He G."/>
            <person name="Labutti K."/>
            <person name="Lipzen A."/>
            <person name="Ng V."/>
            <person name="Sandor L."/>
            <person name="Barry K."/>
            <person name="Martinez A.T."/>
            <person name="Xiao Y."/>
            <person name="Gibbons J.G."/>
            <person name="Terashima K."/>
            <person name="Hibbett D.S."/>
            <person name="Grigoriev I.V."/>
        </authorList>
    </citation>
    <scope>NUCLEOTIDE SEQUENCE</scope>
    <source>
        <strain evidence="2">TFB9207</strain>
    </source>
</reference>
<name>A0AA38UBR0_9AGAR</name>
<dbReference type="EMBL" id="MU806824">
    <property type="protein sequence ID" value="KAJ3832892.1"/>
    <property type="molecule type" value="Genomic_DNA"/>
</dbReference>
<comment type="caution">
    <text evidence="2">The sequence shown here is derived from an EMBL/GenBank/DDBJ whole genome shotgun (WGS) entry which is preliminary data.</text>
</comment>
<evidence type="ECO:0000313" key="3">
    <source>
        <dbReference type="Proteomes" id="UP001163846"/>
    </source>
</evidence>
<gene>
    <name evidence="2" type="ORF">F5878DRAFT_666149</name>
</gene>
<feature type="region of interest" description="Disordered" evidence="1">
    <location>
        <begin position="178"/>
        <end position="204"/>
    </location>
</feature>
<feature type="compositionally biased region" description="Basic residues" evidence="1">
    <location>
        <begin position="7"/>
        <end position="18"/>
    </location>
</feature>
<dbReference type="Proteomes" id="UP001163846">
    <property type="component" value="Unassembled WGS sequence"/>
</dbReference>
<feature type="region of interest" description="Disordered" evidence="1">
    <location>
        <begin position="1"/>
        <end position="60"/>
    </location>
</feature>